<dbReference type="FunFam" id="3.40.50.300:FF:001462">
    <property type="entry name" value="Small GTP-binding protein, putative"/>
    <property type="match status" value="1"/>
</dbReference>
<dbReference type="Pfam" id="PF00071">
    <property type="entry name" value="Ras"/>
    <property type="match status" value="1"/>
</dbReference>
<dbReference type="NCBIfam" id="TIGR00231">
    <property type="entry name" value="small_GTP"/>
    <property type="match status" value="1"/>
</dbReference>
<keyword evidence="4" id="KW-0812">Transmembrane</keyword>
<proteinExistence type="predicted"/>
<dbReference type="PANTHER" id="PTHR47977">
    <property type="entry name" value="RAS-RELATED PROTEIN RAB"/>
    <property type="match status" value="1"/>
</dbReference>
<dbReference type="eggNOG" id="KOG0094">
    <property type="taxonomic scope" value="Eukaryota"/>
</dbReference>
<feature type="region of interest" description="Disordered" evidence="3">
    <location>
        <begin position="196"/>
        <end position="241"/>
    </location>
</feature>
<dbReference type="PROSITE" id="PS51421">
    <property type="entry name" value="RAS"/>
    <property type="match status" value="1"/>
</dbReference>
<dbReference type="SMART" id="SM00174">
    <property type="entry name" value="RHO"/>
    <property type="match status" value="1"/>
</dbReference>
<dbReference type="OMA" id="XIDIKLE"/>
<dbReference type="InterPro" id="IPR050227">
    <property type="entry name" value="Rab"/>
</dbReference>
<dbReference type="CDD" id="cd01861">
    <property type="entry name" value="Rab6"/>
    <property type="match status" value="1"/>
</dbReference>
<gene>
    <name evidence="5" type="ORF">IMG5_182030</name>
</gene>
<feature type="transmembrane region" description="Helical" evidence="4">
    <location>
        <begin position="89"/>
        <end position="111"/>
    </location>
</feature>
<dbReference type="InterPro" id="IPR027417">
    <property type="entry name" value="P-loop_NTPase"/>
</dbReference>
<dbReference type="InterPro" id="IPR001806">
    <property type="entry name" value="Small_GTPase"/>
</dbReference>
<evidence type="ECO:0000256" key="1">
    <source>
        <dbReference type="ARBA" id="ARBA00022741"/>
    </source>
</evidence>
<dbReference type="SMART" id="SM00176">
    <property type="entry name" value="RAN"/>
    <property type="match status" value="1"/>
</dbReference>
<dbReference type="InParanoid" id="G0R2Z6"/>
<dbReference type="GO" id="GO:0005525">
    <property type="term" value="F:GTP binding"/>
    <property type="evidence" value="ECO:0007669"/>
    <property type="project" value="UniProtKB-KW"/>
</dbReference>
<accession>G0R2Z6</accession>
<dbReference type="STRING" id="857967.G0R2Z6"/>
<dbReference type="GeneID" id="14904229"/>
<dbReference type="SUPFAM" id="SSF52540">
    <property type="entry name" value="P-loop containing nucleoside triphosphate hydrolases"/>
    <property type="match status" value="1"/>
</dbReference>
<dbReference type="EMBL" id="GL984285">
    <property type="protein sequence ID" value="EGR28156.1"/>
    <property type="molecule type" value="Genomic_DNA"/>
</dbReference>
<evidence type="ECO:0000256" key="3">
    <source>
        <dbReference type="SAM" id="MobiDB-lite"/>
    </source>
</evidence>
<keyword evidence="6" id="KW-1185">Reference proteome</keyword>
<evidence type="ECO:0000256" key="2">
    <source>
        <dbReference type="ARBA" id="ARBA00023134"/>
    </source>
</evidence>
<evidence type="ECO:0000313" key="5">
    <source>
        <dbReference type="EMBL" id="EGR28156.1"/>
    </source>
</evidence>
<dbReference type="Proteomes" id="UP000008983">
    <property type="component" value="Unassembled WGS sequence"/>
</dbReference>
<dbReference type="SMART" id="SM00175">
    <property type="entry name" value="RAB"/>
    <property type="match status" value="1"/>
</dbReference>
<reference evidence="5 6" key="1">
    <citation type="submission" date="2011-07" db="EMBL/GenBank/DDBJ databases">
        <authorList>
            <person name="Coyne R."/>
            <person name="Brami D."/>
            <person name="Johnson J."/>
            <person name="Hostetler J."/>
            <person name="Hannick L."/>
            <person name="Clark T."/>
            <person name="Cassidy-Hanley D."/>
            <person name="Inman J."/>
        </authorList>
    </citation>
    <scope>NUCLEOTIDE SEQUENCE [LARGE SCALE GENOMIC DNA]</scope>
    <source>
        <strain evidence="5 6">G5</strain>
    </source>
</reference>
<sequence>MQQSVSTGPVVKYKIVFLGDQSVGKTSIINRFIYDNFTGSEQPTVGIDFICKTISLENKTLRLQLWDTAGQERFKSLIPSYIRDSNAAIIVYEVIRVFIYYFYYFQLFFYLKKQKDQSSFNNLSKWIEEVKEERGNDALIFVLGNKSDLEDRKVSTTEATQVLKQFGLNVQEVSAKSGQNIGTFFKQLSYALSGGQNNENDNKNQYQQQNQGQQQQQQQYGTQLKNPDQTQKKDDKKSGCC</sequence>
<dbReference type="Gene3D" id="3.40.50.300">
    <property type="entry name" value="P-loop containing nucleotide triphosphate hydrolases"/>
    <property type="match status" value="1"/>
</dbReference>
<organism evidence="5 6">
    <name type="scientific">Ichthyophthirius multifiliis</name>
    <name type="common">White spot disease agent</name>
    <name type="synonym">Ich</name>
    <dbReference type="NCBI Taxonomy" id="5932"/>
    <lineage>
        <taxon>Eukaryota</taxon>
        <taxon>Sar</taxon>
        <taxon>Alveolata</taxon>
        <taxon>Ciliophora</taxon>
        <taxon>Intramacronucleata</taxon>
        <taxon>Oligohymenophorea</taxon>
        <taxon>Hymenostomatida</taxon>
        <taxon>Ophryoglenina</taxon>
        <taxon>Ichthyophthirius</taxon>
    </lineage>
</organism>
<dbReference type="InterPro" id="IPR005225">
    <property type="entry name" value="Small_GTP-bd"/>
</dbReference>
<keyword evidence="1" id="KW-0547">Nucleotide-binding</keyword>
<dbReference type="AlphaFoldDB" id="G0R2Z6"/>
<dbReference type="OrthoDB" id="9989112at2759"/>
<dbReference type="SMART" id="SM00173">
    <property type="entry name" value="RAS"/>
    <property type="match status" value="1"/>
</dbReference>
<evidence type="ECO:0000313" key="6">
    <source>
        <dbReference type="Proteomes" id="UP000008983"/>
    </source>
</evidence>
<keyword evidence="4" id="KW-1133">Transmembrane helix</keyword>
<feature type="compositionally biased region" description="Low complexity" evidence="3">
    <location>
        <begin position="196"/>
        <end position="223"/>
    </location>
</feature>
<feature type="compositionally biased region" description="Basic and acidic residues" evidence="3">
    <location>
        <begin position="230"/>
        <end position="241"/>
    </location>
</feature>
<evidence type="ECO:0000256" key="4">
    <source>
        <dbReference type="SAM" id="Phobius"/>
    </source>
</evidence>
<keyword evidence="2" id="KW-0342">GTP-binding</keyword>
<dbReference type="RefSeq" id="XP_004027501.1">
    <property type="nucleotide sequence ID" value="XM_004027452.1"/>
</dbReference>
<name>G0R2Z6_ICHMU</name>
<dbReference type="PROSITE" id="PS51419">
    <property type="entry name" value="RAB"/>
    <property type="match status" value="1"/>
</dbReference>
<dbReference type="GO" id="GO:0003924">
    <property type="term" value="F:GTPase activity"/>
    <property type="evidence" value="ECO:0007669"/>
    <property type="project" value="InterPro"/>
</dbReference>
<protein>
    <submittedName>
        <fullName evidence="5">Rab6-family small gtpase, putative</fullName>
    </submittedName>
</protein>
<dbReference type="PRINTS" id="PR00449">
    <property type="entry name" value="RASTRNSFRMNG"/>
</dbReference>
<keyword evidence="4" id="KW-0472">Membrane</keyword>